<dbReference type="EMBL" id="BSXT01002502">
    <property type="protein sequence ID" value="GMF49222.1"/>
    <property type="molecule type" value="Genomic_DNA"/>
</dbReference>
<evidence type="ECO:0000313" key="4">
    <source>
        <dbReference type="EMBL" id="GMF49222.1"/>
    </source>
</evidence>
<dbReference type="InterPro" id="IPR059215">
    <property type="entry name" value="BRCT2_TopBP1-like"/>
</dbReference>
<dbReference type="OrthoDB" id="251770at2759"/>
<dbReference type="GO" id="GO:0006270">
    <property type="term" value="P:DNA replication initiation"/>
    <property type="evidence" value="ECO:0007669"/>
    <property type="project" value="TreeGrafter"/>
</dbReference>
<dbReference type="Proteomes" id="UP001165121">
    <property type="component" value="Unassembled WGS sequence"/>
</dbReference>
<name>A0A9W6Y121_9STRA</name>
<evidence type="ECO:0000256" key="2">
    <source>
        <dbReference type="SAM" id="MobiDB-lite"/>
    </source>
</evidence>
<proteinExistence type="predicted"/>
<dbReference type="Pfam" id="PF00533">
    <property type="entry name" value="BRCT"/>
    <property type="match status" value="1"/>
</dbReference>
<dbReference type="PANTHER" id="PTHR13561">
    <property type="entry name" value="DNA REPLICATION REGULATOR DPB11-RELATED"/>
    <property type="match status" value="1"/>
</dbReference>
<keyword evidence="5" id="KW-1185">Reference proteome</keyword>
<evidence type="ECO:0000259" key="3">
    <source>
        <dbReference type="PROSITE" id="PS50172"/>
    </source>
</evidence>
<evidence type="ECO:0000313" key="5">
    <source>
        <dbReference type="Proteomes" id="UP001165121"/>
    </source>
</evidence>
<dbReference type="CDD" id="cd17731">
    <property type="entry name" value="BRCT_TopBP1_rpt2_like"/>
    <property type="match status" value="1"/>
</dbReference>
<dbReference type="SUPFAM" id="SSF52113">
    <property type="entry name" value="BRCT domain"/>
    <property type="match status" value="3"/>
</dbReference>
<protein>
    <submittedName>
        <fullName evidence="4">Unnamed protein product</fullName>
    </submittedName>
</protein>
<dbReference type="Pfam" id="PF12738">
    <property type="entry name" value="PTCB-BRCT"/>
    <property type="match status" value="2"/>
</dbReference>
<keyword evidence="1" id="KW-0677">Repeat</keyword>
<evidence type="ECO:0000256" key="1">
    <source>
        <dbReference type="ARBA" id="ARBA00022737"/>
    </source>
</evidence>
<feature type="compositionally biased region" description="Basic residues" evidence="2">
    <location>
        <begin position="403"/>
        <end position="412"/>
    </location>
</feature>
<feature type="domain" description="BRCT" evidence="3">
    <location>
        <begin position="131"/>
        <end position="230"/>
    </location>
</feature>
<feature type="compositionally biased region" description="Basic and acidic residues" evidence="2">
    <location>
        <begin position="381"/>
        <end position="402"/>
    </location>
</feature>
<feature type="region of interest" description="Disordered" evidence="2">
    <location>
        <begin position="381"/>
        <end position="412"/>
    </location>
</feature>
<dbReference type="AlphaFoldDB" id="A0A9W6Y121"/>
<reference evidence="4" key="1">
    <citation type="submission" date="2023-04" db="EMBL/GenBank/DDBJ databases">
        <title>Phytophthora fragariaefolia NBRC 109709.</title>
        <authorList>
            <person name="Ichikawa N."/>
            <person name="Sato H."/>
            <person name="Tonouchi N."/>
        </authorList>
    </citation>
    <scope>NUCLEOTIDE SEQUENCE</scope>
    <source>
        <strain evidence="4">NBRC 109709</strain>
    </source>
</reference>
<dbReference type="GO" id="GO:0033314">
    <property type="term" value="P:mitotic DNA replication checkpoint signaling"/>
    <property type="evidence" value="ECO:0007669"/>
    <property type="project" value="TreeGrafter"/>
</dbReference>
<dbReference type="Gene3D" id="3.40.50.10190">
    <property type="entry name" value="BRCT domain"/>
    <property type="match status" value="3"/>
</dbReference>
<comment type="caution">
    <text evidence="4">The sequence shown here is derived from an EMBL/GenBank/DDBJ whole genome shotgun (WGS) entry which is preliminary data.</text>
</comment>
<dbReference type="InterPro" id="IPR001357">
    <property type="entry name" value="BRCT_dom"/>
</dbReference>
<organism evidence="4 5">
    <name type="scientific">Phytophthora fragariaefolia</name>
    <dbReference type="NCBI Taxonomy" id="1490495"/>
    <lineage>
        <taxon>Eukaryota</taxon>
        <taxon>Sar</taxon>
        <taxon>Stramenopiles</taxon>
        <taxon>Oomycota</taxon>
        <taxon>Peronosporomycetes</taxon>
        <taxon>Peronosporales</taxon>
        <taxon>Peronosporaceae</taxon>
        <taxon>Phytophthora</taxon>
    </lineage>
</organism>
<accession>A0A9W6Y121</accession>
<dbReference type="GO" id="GO:0007095">
    <property type="term" value="P:mitotic G2 DNA damage checkpoint signaling"/>
    <property type="evidence" value="ECO:0007669"/>
    <property type="project" value="TreeGrafter"/>
</dbReference>
<dbReference type="PROSITE" id="PS50172">
    <property type="entry name" value="BRCT"/>
    <property type="match status" value="3"/>
</dbReference>
<gene>
    <name evidence="4" type="ORF">Pfra01_001936200</name>
</gene>
<dbReference type="PANTHER" id="PTHR13561:SF20">
    <property type="entry name" value="DNA TOPOISOMERASE 2-BINDING PROTEIN 1"/>
    <property type="match status" value="1"/>
</dbReference>
<dbReference type="SMART" id="SM00292">
    <property type="entry name" value="BRCT"/>
    <property type="match status" value="3"/>
</dbReference>
<feature type="domain" description="BRCT" evidence="3">
    <location>
        <begin position="1"/>
        <end position="82"/>
    </location>
</feature>
<feature type="domain" description="BRCT" evidence="3">
    <location>
        <begin position="461"/>
        <end position="541"/>
    </location>
</feature>
<sequence length="576" mass="64033">MGICTAGLTMEEKETVAQLAETGGAQYDGRLELGFTSVLIAQHPEGAKYEAAVANDIPVVHIGWLYACLEGQILVDEEEFALRPEADDSNLQPTYIAVNQQKNAQELVAVLPGLVKRYRRNQDEEGDGEEDWMDLFDGCVIYLLGFPPQMNALLQRLGRTGMGTIYHNVVVRQVTHVVVSASLSDKHTLESIRSRVIAANAEGGVHFVSASWILDCVKWLELQPEELYPVEFDVHAPEPAPGTAISVPEVPVVQQELEVREETTSEAVTLSEDLLQTGDGNSILVTPDKSSSRKKRTHIFDGYSFLLLCRDPEDKHMIEPMLKEIRGDRGGAEAIALAAIDFPRVDPEQFSFVSHVVVCTGVVMDEKEALKVQEKIHSIQREQRNNEAEEEHSAEADTADGKARKRSRHKPRQRMLQFVSDLWVNCSLAARTKLSYSSHELFGVSANYPRALFSSVVPLPGFHDVVASTSVYIGIEQLVVLELLRIAGAHVTRKMNSSNTHLICLKPFGMKFEKATKWGLHVVRARWVVDSLLQGKRLSEDLPDFRVVEDEESSSFTHLTSEKTILSQSSLHSATT</sequence>
<dbReference type="InterPro" id="IPR036420">
    <property type="entry name" value="BRCT_dom_sf"/>
</dbReference>